<dbReference type="Pfam" id="PF00319">
    <property type="entry name" value="SRF-TF"/>
    <property type="match status" value="1"/>
</dbReference>
<evidence type="ECO:0000256" key="6">
    <source>
        <dbReference type="SAM" id="MobiDB-lite"/>
    </source>
</evidence>
<feature type="domain" description="MADS-box" evidence="7">
    <location>
        <begin position="4"/>
        <end position="50"/>
    </location>
</feature>
<evidence type="ECO:0000313" key="8">
    <source>
        <dbReference type="EMBL" id="KAL2056580.1"/>
    </source>
</evidence>
<sequence length="87" mass="10376">MGPVSQDRLEMARVKKDRRLREKFRKRQTNLFKKANDLAWMTESKIYIVVQHDDKFHTYKSTQEPRWPPSGKELVSSTELIEPQLTT</sequence>
<dbReference type="SUPFAM" id="SSF55455">
    <property type="entry name" value="SRF-like"/>
    <property type="match status" value="1"/>
</dbReference>
<protein>
    <recommendedName>
        <fullName evidence="7">MADS-box domain-containing protein</fullName>
    </recommendedName>
</protein>
<feature type="region of interest" description="Disordered" evidence="6">
    <location>
        <begin position="60"/>
        <end position="87"/>
    </location>
</feature>
<evidence type="ECO:0000256" key="3">
    <source>
        <dbReference type="ARBA" id="ARBA00023125"/>
    </source>
</evidence>
<reference evidence="8 9" key="1">
    <citation type="submission" date="2024-09" db="EMBL/GenBank/DDBJ databases">
        <title>Rethinking Asexuality: The Enigmatic Case of Functional Sexual Genes in Lepraria (Stereocaulaceae).</title>
        <authorList>
            <person name="Doellman M."/>
            <person name="Sun Y."/>
            <person name="Barcenas-Pena A."/>
            <person name="Lumbsch H.T."/>
            <person name="Grewe F."/>
        </authorList>
    </citation>
    <scope>NUCLEOTIDE SEQUENCE [LARGE SCALE GENOMIC DNA]</scope>
    <source>
        <strain evidence="8 9">Grewe 0041</strain>
    </source>
</reference>
<proteinExistence type="predicted"/>
<dbReference type="SMART" id="SM00432">
    <property type="entry name" value="MADS"/>
    <property type="match status" value="1"/>
</dbReference>
<name>A0ABR4BFZ4_9LECA</name>
<gene>
    <name evidence="8" type="ORF">ABVK25_002974</name>
</gene>
<comment type="subcellular location">
    <subcellularLocation>
        <location evidence="1">Nucleus</location>
    </subcellularLocation>
</comment>
<evidence type="ECO:0000259" key="7">
    <source>
        <dbReference type="PROSITE" id="PS50066"/>
    </source>
</evidence>
<keyword evidence="2" id="KW-0805">Transcription regulation</keyword>
<keyword evidence="5" id="KW-0539">Nucleus</keyword>
<dbReference type="Proteomes" id="UP001590951">
    <property type="component" value="Unassembled WGS sequence"/>
</dbReference>
<keyword evidence="3" id="KW-0238">DNA-binding</keyword>
<evidence type="ECO:0000256" key="5">
    <source>
        <dbReference type="ARBA" id="ARBA00023242"/>
    </source>
</evidence>
<feature type="compositionally biased region" description="Polar residues" evidence="6">
    <location>
        <begin position="75"/>
        <end position="87"/>
    </location>
</feature>
<dbReference type="EMBL" id="JBHFEH010000007">
    <property type="protein sequence ID" value="KAL2056580.1"/>
    <property type="molecule type" value="Genomic_DNA"/>
</dbReference>
<dbReference type="InterPro" id="IPR002100">
    <property type="entry name" value="TF_MADSbox"/>
</dbReference>
<evidence type="ECO:0000256" key="2">
    <source>
        <dbReference type="ARBA" id="ARBA00023015"/>
    </source>
</evidence>
<comment type="caution">
    <text evidence="8">The sequence shown here is derived from an EMBL/GenBank/DDBJ whole genome shotgun (WGS) entry which is preliminary data.</text>
</comment>
<accession>A0ABR4BFZ4</accession>
<evidence type="ECO:0000313" key="9">
    <source>
        <dbReference type="Proteomes" id="UP001590951"/>
    </source>
</evidence>
<dbReference type="InterPro" id="IPR036879">
    <property type="entry name" value="TF_MADSbox_sf"/>
</dbReference>
<dbReference type="Gene3D" id="3.40.1810.10">
    <property type="entry name" value="Transcription factor, MADS-box"/>
    <property type="match status" value="1"/>
</dbReference>
<evidence type="ECO:0000256" key="1">
    <source>
        <dbReference type="ARBA" id="ARBA00004123"/>
    </source>
</evidence>
<evidence type="ECO:0000256" key="4">
    <source>
        <dbReference type="ARBA" id="ARBA00023163"/>
    </source>
</evidence>
<dbReference type="PROSITE" id="PS50066">
    <property type="entry name" value="MADS_BOX_2"/>
    <property type="match status" value="1"/>
</dbReference>
<keyword evidence="9" id="KW-1185">Reference proteome</keyword>
<organism evidence="8 9">
    <name type="scientific">Lepraria finkii</name>
    <dbReference type="NCBI Taxonomy" id="1340010"/>
    <lineage>
        <taxon>Eukaryota</taxon>
        <taxon>Fungi</taxon>
        <taxon>Dikarya</taxon>
        <taxon>Ascomycota</taxon>
        <taxon>Pezizomycotina</taxon>
        <taxon>Lecanoromycetes</taxon>
        <taxon>OSLEUM clade</taxon>
        <taxon>Lecanoromycetidae</taxon>
        <taxon>Lecanorales</taxon>
        <taxon>Lecanorineae</taxon>
        <taxon>Stereocaulaceae</taxon>
        <taxon>Lepraria</taxon>
    </lineage>
</organism>
<keyword evidence="4" id="KW-0804">Transcription</keyword>